<name>X0W694_9ZZZZ</name>
<accession>X0W694</accession>
<feature type="non-terminal residue" evidence="1">
    <location>
        <position position="201"/>
    </location>
</feature>
<dbReference type="EMBL" id="BARS01032148">
    <property type="protein sequence ID" value="GAG26070.1"/>
    <property type="molecule type" value="Genomic_DNA"/>
</dbReference>
<organism evidence="1">
    <name type="scientific">marine sediment metagenome</name>
    <dbReference type="NCBI Taxonomy" id="412755"/>
    <lineage>
        <taxon>unclassified sequences</taxon>
        <taxon>metagenomes</taxon>
        <taxon>ecological metagenomes</taxon>
    </lineage>
</organism>
<dbReference type="InterPro" id="IPR008930">
    <property type="entry name" value="Terpenoid_cyclase/PrenylTrfase"/>
</dbReference>
<protein>
    <submittedName>
        <fullName evidence="1">Uncharacterized protein</fullName>
    </submittedName>
</protein>
<gene>
    <name evidence="1" type="ORF">S01H1_49932</name>
</gene>
<dbReference type="SUPFAM" id="SSF48239">
    <property type="entry name" value="Terpenoid cyclases/Protein prenyltransferases"/>
    <property type="match status" value="1"/>
</dbReference>
<dbReference type="AlphaFoldDB" id="X0W694"/>
<reference evidence="1" key="1">
    <citation type="journal article" date="2014" name="Front. Microbiol.">
        <title>High frequency of phylogenetically diverse reductive dehalogenase-homologous genes in deep subseafloor sedimentary metagenomes.</title>
        <authorList>
            <person name="Kawai M."/>
            <person name="Futagami T."/>
            <person name="Toyoda A."/>
            <person name="Takaki Y."/>
            <person name="Nishi S."/>
            <person name="Hori S."/>
            <person name="Arai W."/>
            <person name="Tsubouchi T."/>
            <person name="Morono Y."/>
            <person name="Uchiyama I."/>
            <person name="Ito T."/>
            <person name="Fujiyama A."/>
            <person name="Inagaki F."/>
            <person name="Takami H."/>
        </authorList>
    </citation>
    <scope>NUCLEOTIDE SEQUENCE</scope>
    <source>
        <strain evidence="1">Expedition CK06-06</strain>
    </source>
</reference>
<comment type="caution">
    <text evidence="1">The sequence shown here is derived from an EMBL/GenBank/DDBJ whole genome shotgun (WGS) entry which is preliminary data.</text>
</comment>
<proteinExistence type="predicted"/>
<evidence type="ECO:0000313" key="1">
    <source>
        <dbReference type="EMBL" id="GAG26070.1"/>
    </source>
</evidence>
<dbReference type="Gene3D" id="1.50.10.20">
    <property type="match status" value="1"/>
</dbReference>
<sequence length="201" mass="23145">MVFRNRRTLCLLGLFTSVNLILFFSIPSLNFNIDVKSTKEDTSIPIKNNPMISVGNNYDSIDEILDAKIINYSTYGYFPQKYRPSLQASYYALFILNAIGRISTINQTMLINFIMSHYDQSSKIFMDDYSRRYLDIDISKTFYPLTSVLEVNCYAILSLSILGRLDLINTQDSVNFLWSCYNPSTGGFIGQTYNFILPDHF</sequence>